<evidence type="ECO:0000313" key="5">
    <source>
        <dbReference type="Proteomes" id="UP000807504"/>
    </source>
</evidence>
<feature type="region of interest" description="Disordered" evidence="2">
    <location>
        <begin position="460"/>
        <end position="517"/>
    </location>
</feature>
<dbReference type="PANTHER" id="PTHR12048:SF0">
    <property type="entry name" value="CCAAT_ENHANCER-BINDING PROTEIN ZETA"/>
    <property type="match status" value="1"/>
</dbReference>
<comment type="caution">
    <text evidence="4">The sequence shown here is derived from an EMBL/GenBank/DDBJ whole genome shotgun (WGS) entry which is preliminary data.</text>
</comment>
<dbReference type="InterPro" id="IPR016024">
    <property type="entry name" value="ARM-type_fold"/>
</dbReference>
<dbReference type="InterPro" id="IPR005612">
    <property type="entry name" value="CCAAT-binding_factor"/>
</dbReference>
<gene>
    <name evidence="4" type="ORF">HNY73_009371</name>
</gene>
<evidence type="ECO:0000256" key="1">
    <source>
        <dbReference type="ARBA" id="ARBA00007797"/>
    </source>
</evidence>
<keyword evidence="5" id="KW-1185">Reference proteome</keyword>
<feature type="compositionally biased region" description="Acidic residues" evidence="2">
    <location>
        <begin position="703"/>
        <end position="754"/>
    </location>
</feature>
<sequence length="839" mass="96606">MKFKEGIQKLSMKPGEKWFEQFPVSKIPKANSNPDVAMALKAEAENLLDSETRLYHRLKENQRSKDFSWIKKILQAGTLSDKISAHTMLIQDSPVYNLSSLENLIGLVNTKGKRECLMAMDTLQDLFIGDLLLEDRKLRMFNEQPLEQMNEISQGDTAVKKQLQILWIFEERLKLQYKKFLSNLVAVSHDTIEKTKVKAVSVMAKLLMDNCEEEQFLLENLVNKIGDPIPKVGSHSCHQLGAILNHHTNMKTVIVQEVERLIFRPNLAERAKYYALCFLNQVILSHDEFALANHLIMIYFGQFKLFVKTGEVNTKMMSALLTGVARAYPYAKLKDNIILEQLDAMYRLVHMVSFNISVQALMLIFQVLDSSDSVSDRFYGVLYRKLLDPALSSSSRQASVLNLVFRALKKDVAVVRVKAFVKRLLQVALCQAPTLQCGILILISELNKIHPTLLETKRAFDTDDESDEHYEDVPSEDENGDQKSETKMEESDLKPEVKPSWVHKQQRTKNKKTNPKSAYDFNCRNPLHANAECQGLWELLFLKQSFHPSVSLFAHQVSNATEIKYSGDPLLDFTTTRFLDRFVYRNPKKNSENFLSDPKNRVFGPRKLKESKKMPVLEDEYLQQKEDKVPIEERFIYKYLRNRAAVVGKKKDDSDIESVGSDEFQKLLDEIHPEDEGDDSLNFAKELGLQKLKKGKKRTAHSDDEEASDNISDEESDFEDLDLDDEELGSALGDLDDEDFEICEEDFVDEGGFNDEERPKKKKKKMQNFEEDNTLADADEFSALLEEAAEDNVTSEAFKRKDKSSAKQLKWEMDRDRFIKDKTKKSKFFKKKSKKQRKA</sequence>
<feature type="compositionally biased region" description="Basic and acidic residues" evidence="2">
    <location>
        <begin position="480"/>
        <end position="497"/>
    </location>
</feature>
<dbReference type="SUPFAM" id="SSF48371">
    <property type="entry name" value="ARM repeat"/>
    <property type="match status" value="1"/>
</dbReference>
<organism evidence="4 5">
    <name type="scientific">Argiope bruennichi</name>
    <name type="common">Wasp spider</name>
    <name type="synonym">Aranea bruennichi</name>
    <dbReference type="NCBI Taxonomy" id="94029"/>
    <lineage>
        <taxon>Eukaryota</taxon>
        <taxon>Metazoa</taxon>
        <taxon>Ecdysozoa</taxon>
        <taxon>Arthropoda</taxon>
        <taxon>Chelicerata</taxon>
        <taxon>Arachnida</taxon>
        <taxon>Araneae</taxon>
        <taxon>Araneomorphae</taxon>
        <taxon>Entelegynae</taxon>
        <taxon>Araneoidea</taxon>
        <taxon>Araneidae</taxon>
        <taxon>Argiope</taxon>
    </lineage>
</organism>
<evidence type="ECO:0000256" key="2">
    <source>
        <dbReference type="SAM" id="MobiDB-lite"/>
    </source>
</evidence>
<dbReference type="Pfam" id="PF03914">
    <property type="entry name" value="CBF"/>
    <property type="match status" value="1"/>
</dbReference>
<reference evidence="4" key="1">
    <citation type="journal article" date="2020" name="bioRxiv">
        <title>Chromosome-level reference genome of the European wasp spider Argiope bruennichi: a resource for studies on range expansion and evolutionary adaptation.</title>
        <authorList>
            <person name="Sheffer M.M."/>
            <person name="Hoppe A."/>
            <person name="Krehenwinkel H."/>
            <person name="Uhl G."/>
            <person name="Kuss A.W."/>
            <person name="Jensen L."/>
            <person name="Jensen C."/>
            <person name="Gillespie R.G."/>
            <person name="Hoff K.J."/>
            <person name="Prost S."/>
        </authorList>
    </citation>
    <scope>NUCLEOTIDE SEQUENCE</scope>
</reference>
<comment type="similarity">
    <text evidence="1">Belongs to the CBF/MAK21 family.</text>
</comment>
<dbReference type="Proteomes" id="UP000807504">
    <property type="component" value="Unassembled WGS sequence"/>
</dbReference>
<dbReference type="GO" id="GO:0005634">
    <property type="term" value="C:nucleus"/>
    <property type="evidence" value="ECO:0007669"/>
    <property type="project" value="UniProtKB-ARBA"/>
</dbReference>
<evidence type="ECO:0000259" key="3">
    <source>
        <dbReference type="Pfam" id="PF03914"/>
    </source>
</evidence>
<feature type="compositionally biased region" description="Basic residues" evidence="2">
    <location>
        <begin position="504"/>
        <end position="514"/>
    </location>
</feature>
<dbReference type="PANTHER" id="PTHR12048">
    <property type="entry name" value="CCAAT-BINDING FACTOR-RELATED"/>
    <property type="match status" value="1"/>
</dbReference>
<feature type="region of interest" description="Disordered" evidence="2">
    <location>
        <begin position="692"/>
        <end position="772"/>
    </location>
</feature>
<protein>
    <submittedName>
        <fullName evidence="4">CCAAT/enhancer-binding protein zeta like protein</fullName>
    </submittedName>
</protein>
<dbReference type="AlphaFoldDB" id="A0A8T0FEH9"/>
<proteinExistence type="inferred from homology"/>
<accession>A0A8T0FEH9</accession>
<evidence type="ECO:0000313" key="4">
    <source>
        <dbReference type="EMBL" id="KAF8787809.1"/>
    </source>
</evidence>
<name>A0A8T0FEH9_ARGBR</name>
<dbReference type="EMBL" id="JABXBU010000015">
    <property type="protein sequence ID" value="KAF8787809.1"/>
    <property type="molecule type" value="Genomic_DNA"/>
</dbReference>
<reference evidence="4" key="2">
    <citation type="submission" date="2020-06" db="EMBL/GenBank/DDBJ databases">
        <authorList>
            <person name="Sheffer M."/>
        </authorList>
    </citation>
    <scope>NUCLEOTIDE SEQUENCE</scope>
</reference>
<feature type="domain" description="CCAAT-binding factor" evidence="3">
    <location>
        <begin position="357"/>
        <end position="554"/>
    </location>
</feature>
<feature type="compositionally biased region" description="Acidic residues" evidence="2">
    <location>
        <begin position="462"/>
        <end position="479"/>
    </location>
</feature>
<dbReference type="InterPro" id="IPR040155">
    <property type="entry name" value="CEBPZ/Mak21-like"/>
</dbReference>